<feature type="compositionally biased region" description="Basic residues" evidence="2">
    <location>
        <begin position="228"/>
        <end position="249"/>
    </location>
</feature>
<comment type="caution">
    <text evidence="3">The sequence shown here is derived from an EMBL/GenBank/DDBJ whole genome shotgun (WGS) entry which is preliminary data.</text>
</comment>
<keyword evidence="1" id="KW-0175">Coiled coil</keyword>
<evidence type="ECO:0000313" key="3">
    <source>
        <dbReference type="EMBL" id="KAI1699653.1"/>
    </source>
</evidence>
<evidence type="ECO:0000313" key="4">
    <source>
        <dbReference type="Proteomes" id="UP001201812"/>
    </source>
</evidence>
<name>A0AAD4MSB3_9BILA</name>
<keyword evidence="4" id="KW-1185">Reference proteome</keyword>
<evidence type="ECO:0000256" key="1">
    <source>
        <dbReference type="SAM" id="Coils"/>
    </source>
</evidence>
<proteinExistence type="predicted"/>
<sequence>MGRSKHKSKVRQLKWKALVVGKGMPAEFEKALKKGPVGWTSEKSAEYPVDIILGLYREAHILKVEIGVESLMTHYTRKFQITIGRKAEESPRIEEGSSDSDDSESSKETRDEIPTYESAKECAYIEQGSISFSLRDPEDKRLEIKKQIMDKDSNIGQYLWMVVHGPHTTGVEKLPEDPVEHPTVGKNLTGAILSPEGERPVEAIGGNPDNQVHISELTIYGIPVREKVKRSSLRKRRAHSRPSRRRRSSSHSSERSGGSSLERFSLSHWTEERGFRRPRSQSPRRFYPTDPGSGRESPEAYSHAGGIDLGMPGLDLSTTKAFVSDPLEMLQVIRDLLANKRRTLLKKGREVEAQFCKRAVERMRQDERKMRELKAKLTAAEISHDRNYVGFLHNATSQICDKKRTTSVTRKTFTFCDVTSELAVDM</sequence>
<feature type="compositionally biased region" description="Basic and acidic residues" evidence="2">
    <location>
        <begin position="104"/>
        <end position="113"/>
    </location>
</feature>
<gene>
    <name evidence="3" type="ORF">DdX_17198</name>
</gene>
<organism evidence="3 4">
    <name type="scientific">Ditylenchus destructor</name>
    <dbReference type="NCBI Taxonomy" id="166010"/>
    <lineage>
        <taxon>Eukaryota</taxon>
        <taxon>Metazoa</taxon>
        <taxon>Ecdysozoa</taxon>
        <taxon>Nematoda</taxon>
        <taxon>Chromadorea</taxon>
        <taxon>Rhabditida</taxon>
        <taxon>Tylenchina</taxon>
        <taxon>Tylenchomorpha</taxon>
        <taxon>Sphaerularioidea</taxon>
        <taxon>Anguinidae</taxon>
        <taxon>Anguininae</taxon>
        <taxon>Ditylenchus</taxon>
    </lineage>
</organism>
<reference evidence="3" key="1">
    <citation type="submission" date="2022-01" db="EMBL/GenBank/DDBJ databases">
        <title>Genome Sequence Resource for Two Populations of Ditylenchus destructor, the Migratory Endoparasitic Phytonematode.</title>
        <authorList>
            <person name="Zhang H."/>
            <person name="Lin R."/>
            <person name="Xie B."/>
        </authorList>
    </citation>
    <scope>NUCLEOTIDE SEQUENCE</scope>
    <source>
        <strain evidence="3">BazhouSP</strain>
    </source>
</reference>
<dbReference type="Proteomes" id="UP001201812">
    <property type="component" value="Unassembled WGS sequence"/>
</dbReference>
<feature type="compositionally biased region" description="Basic and acidic residues" evidence="2">
    <location>
        <begin position="86"/>
        <end position="95"/>
    </location>
</feature>
<accession>A0AAD4MSB3</accession>
<dbReference type="EMBL" id="JAKKPZ010000172">
    <property type="protein sequence ID" value="KAI1699653.1"/>
    <property type="molecule type" value="Genomic_DNA"/>
</dbReference>
<dbReference type="AlphaFoldDB" id="A0AAD4MSB3"/>
<feature type="region of interest" description="Disordered" evidence="2">
    <location>
        <begin position="228"/>
        <end position="304"/>
    </location>
</feature>
<feature type="compositionally biased region" description="Low complexity" evidence="2">
    <location>
        <begin position="255"/>
        <end position="267"/>
    </location>
</feature>
<protein>
    <submittedName>
        <fullName evidence="3">Uncharacterized protein</fullName>
    </submittedName>
</protein>
<evidence type="ECO:0000256" key="2">
    <source>
        <dbReference type="SAM" id="MobiDB-lite"/>
    </source>
</evidence>
<feature type="coiled-coil region" evidence="1">
    <location>
        <begin position="356"/>
        <end position="383"/>
    </location>
</feature>
<feature type="region of interest" description="Disordered" evidence="2">
    <location>
        <begin position="86"/>
        <end position="118"/>
    </location>
</feature>